<sequence length="149" mass="16902">MLPEPRSPLSLEADIFAANCQPTESTSSKAAGDYDDSECPPTFPAYYNFALIGSFDFSSCPPLPADPRLWSRSQVSHWCDLISQRLLLWPPVDAGRFPFNGRALCLLSRKMWAIRAPHCWELLETDIRLRMAALLADDDDDNEVAWRRK</sequence>
<reference evidence="3" key="1">
    <citation type="submission" date="2022-11" db="UniProtKB">
        <authorList>
            <consortium name="WormBaseParasite"/>
        </authorList>
    </citation>
    <scope>IDENTIFICATION</scope>
</reference>
<dbReference type="GO" id="GO:0043565">
    <property type="term" value="F:sequence-specific DNA binding"/>
    <property type="evidence" value="ECO:0007669"/>
    <property type="project" value="InterPro"/>
</dbReference>
<evidence type="ECO:0000313" key="2">
    <source>
        <dbReference type="Proteomes" id="UP000887566"/>
    </source>
</evidence>
<dbReference type="WBParaSite" id="PSAMB.scaffold8225size6477.g31123.t1">
    <property type="protein sequence ID" value="PSAMB.scaffold8225size6477.g31123.t1"/>
    <property type="gene ID" value="PSAMB.scaffold8225size6477.g31123"/>
</dbReference>
<dbReference type="AlphaFoldDB" id="A0A914XHS5"/>
<name>A0A914XHS5_9BILA</name>
<evidence type="ECO:0000259" key="1">
    <source>
        <dbReference type="Pfam" id="PF02198"/>
    </source>
</evidence>
<dbReference type="InterPro" id="IPR003118">
    <property type="entry name" value="Pointed_dom"/>
</dbReference>
<dbReference type="Gene3D" id="1.10.150.50">
    <property type="entry name" value="Transcription Factor, Ets-1"/>
    <property type="match status" value="1"/>
</dbReference>
<dbReference type="Pfam" id="PF02198">
    <property type="entry name" value="SAM_PNT"/>
    <property type="match status" value="1"/>
</dbReference>
<accession>A0A914XHS5</accession>
<protein>
    <submittedName>
        <fullName evidence="3">PNT domain-containing protein</fullName>
    </submittedName>
</protein>
<evidence type="ECO:0000313" key="3">
    <source>
        <dbReference type="WBParaSite" id="PSAMB.scaffold8225size6477.g31123.t1"/>
    </source>
</evidence>
<dbReference type="SUPFAM" id="SSF47769">
    <property type="entry name" value="SAM/Pointed domain"/>
    <property type="match status" value="1"/>
</dbReference>
<dbReference type="Proteomes" id="UP000887566">
    <property type="component" value="Unplaced"/>
</dbReference>
<feature type="domain" description="PNT" evidence="1">
    <location>
        <begin position="63"/>
        <end position="123"/>
    </location>
</feature>
<proteinExistence type="predicted"/>
<dbReference type="InterPro" id="IPR013761">
    <property type="entry name" value="SAM/pointed_sf"/>
</dbReference>
<organism evidence="2 3">
    <name type="scientific">Plectus sambesii</name>
    <dbReference type="NCBI Taxonomy" id="2011161"/>
    <lineage>
        <taxon>Eukaryota</taxon>
        <taxon>Metazoa</taxon>
        <taxon>Ecdysozoa</taxon>
        <taxon>Nematoda</taxon>
        <taxon>Chromadorea</taxon>
        <taxon>Plectida</taxon>
        <taxon>Plectina</taxon>
        <taxon>Plectoidea</taxon>
        <taxon>Plectidae</taxon>
        <taxon>Plectus</taxon>
    </lineage>
</organism>
<keyword evidence="2" id="KW-1185">Reference proteome</keyword>